<comment type="similarity">
    <text evidence="2">Belongs to the UPF0053 family.</text>
</comment>
<dbReference type="GO" id="GO:0050660">
    <property type="term" value="F:flavin adenine dinucleotide binding"/>
    <property type="evidence" value="ECO:0007669"/>
    <property type="project" value="InterPro"/>
</dbReference>
<evidence type="ECO:0000256" key="7">
    <source>
        <dbReference type="ARBA" id="ARBA00023122"/>
    </source>
</evidence>
<dbReference type="InterPro" id="IPR005170">
    <property type="entry name" value="Transptr-assoc_dom"/>
</dbReference>
<evidence type="ECO:0000256" key="9">
    <source>
        <dbReference type="PROSITE-ProRule" id="PRU00703"/>
    </source>
</evidence>
<comment type="subcellular location">
    <subcellularLocation>
        <location evidence="1">Cell membrane</location>
        <topology evidence="1">Multi-pass membrane protein</topology>
    </subcellularLocation>
</comment>
<evidence type="ECO:0000256" key="5">
    <source>
        <dbReference type="ARBA" id="ARBA00022737"/>
    </source>
</evidence>
<keyword evidence="4 10" id="KW-0812">Transmembrane</keyword>
<keyword evidence="6 10" id="KW-1133">Transmembrane helix</keyword>
<dbReference type="PANTHER" id="PTHR43099">
    <property type="entry name" value="UPF0053 PROTEIN YRKA"/>
    <property type="match status" value="1"/>
</dbReference>
<feature type="transmembrane region" description="Helical" evidence="11">
    <location>
        <begin position="147"/>
        <end position="165"/>
    </location>
</feature>
<feature type="transmembrane region" description="Helical" evidence="11">
    <location>
        <begin position="67"/>
        <end position="87"/>
    </location>
</feature>
<reference evidence="14 15" key="1">
    <citation type="journal article" date="2018" name="Genome Announc.">
        <title>Draft Genome Sequence of Lactococcus sp. Strain NtB2 (JCM 32569), Isolated from the Gut of the Higher Termite Nasutitermes takasagoensis.</title>
        <authorList>
            <person name="Noda S."/>
            <person name="Aihara C."/>
            <person name="Yuki M."/>
            <person name="Ohkuma M."/>
        </authorList>
    </citation>
    <scope>NUCLEOTIDE SEQUENCE [LARGE SCALE GENOMIC DNA]</scope>
    <source>
        <strain evidence="14 15">NtB2</strain>
    </source>
</reference>
<evidence type="ECO:0000256" key="10">
    <source>
        <dbReference type="PROSITE-ProRule" id="PRU01193"/>
    </source>
</evidence>
<dbReference type="PROSITE" id="PS51371">
    <property type="entry name" value="CBS"/>
    <property type="match status" value="2"/>
</dbReference>
<dbReference type="PANTHER" id="PTHR43099:SF5">
    <property type="entry name" value="HLYC_CORC FAMILY TRANSPORTER"/>
    <property type="match status" value="1"/>
</dbReference>
<dbReference type="SMART" id="SM01091">
    <property type="entry name" value="CorC_HlyC"/>
    <property type="match status" value="1"/>
</dbReference>
<dbReference type="InterPro" id="IPR051676">
    <property type="entry name" value="UPF0053_domain"/>
</dbReference>
<evidence type="ECO:0000256" key="1">
    <source>
        <dbReference type="ARBA" id="ARBA00004651"/>
    </source>
</evidence>
<evidence type="ECO:0000256" key="6">
    <source>
        <dbReference type="ARBA" id="ARBA00022989"/>
    </source>
</evidence>
<evidence type="ECO:0000256" key="3">
    <source>
        <dbReference type="ARBA" id="ARBA00022475"/>
    </source>
</evidence>
<accession>A0A2R5HFV2</accession>
<dbReference type="OrthoDB" id="9798188at2"/>
<evidence type="ECO:0000256" key="8">
    <source>
        <dbReference type="ARBA" id="ARBA00023136"/>
    </source>
</evidence>
<dbReference type="InterPro" id="IPR000644">
    <property type="entry name" value="CBS_dom"/>
</dbReference>
<dbReference type="CDD" id="cd04590">
    <property type="entry name" value="CBS_pair_CorC_HlyC_assoc"/>
    <property type="match status" value="1"/>
</dbReference>
<sequence>MSHPDPESLSILIQLAVLILLTALNAFFSASEMALVSLSRSRVEQRATEGDKAYANLLAVIDNPTQFLSTVQVGITFLNIVAGASLADSLAAELSPLIGQSALAQTAGKIIILVLLTFFTIVFGELFPKRVAQAMKERAALRLVKPLQWVGIILRPFIWLLTISINGLSKIIPIKWDENGDNMTRDEMEYLVSTDETALDEEERNMLAGIFSLDELLAREIMVPRTDAFMIDINVPSRKNIEAILNEAYSRVPVYDGDKDNVIGILHTKRLLKYGFENGFDGIDIRDMLQEPVFVPETINVDDLILELRRTHNQMAVLLDEYGGLVGLVTLEDMIEEIVGEIEDESDVEQKEFHKLTDTMYVVQGKMTLNDFNDEFDTHLESKDVDTIAGYFLAVTGQIPEKGEQIVCMVENPDDHLSLTSLEMDGKRVVKLRVEFLEPLVVDEEEE</sequence>
<evidence type="ECO:0000259" key="12">
    <source>
        <dbReference type="PROSITE" id="PS51371"/>
    </source>
</evidence>
<dbReference type="SUPFAM" id="SSF54631">
    <property type="entry name" value="CBS-domain pair"/>
    <property type="match status" value="1"/>
</dbReference>
<dbReference type="Pfam" id="PF01595">
    <property type="entry name" value="CNNM"/>
    <property type="match status" value="1"/>
</dbReference>
<feature type="transmembrane region" description="Helical" evidence="11">
    <location>
        <begin position="107"/>
        <end position="127"/>
    </location>
</feature>
<evidence type="ECO:0000256" key="2">
    <source>
        <dbReference type="ARBA" id="ARBA00006337"/>
    </source>
</evidence>
<dbReference type="PROSITE" id="PS51846">
    <property type="entry name" value="CNNM"/>
    <property type="match status" value="1"/>
</dbReference>
<feature type="domain" description="CNNM transmembrane" evidence="13">
    <location>
        <begin position="7"/>
        <end position="203"/>
    </location>
</feature>
<keyword evidence="15" id="KW-1185">Reference proteome</keyword>
<dbReference type="Gene3D" id="3.10.580.10">
    <property type="entry name" value="CBS-domain"/>
    <property type="match status" value="1"/>
</dbReference>
<gene>
    <name evidence="14" type="primary">tlyC</name>
    <name evidence="14" type="ORF">NtB2_01075</name>
</gene>
<evidence type="ECO:0000313" key="14">
    <source>
        <dbReference type="EMBL" id="GBG96939.1"/>
    </source>
</evidence>
<dbReference type="SUPFAM" id="SSF56176">
    <property type="entry name" value="FAD-binding/transporter-associated domain-like"/>
    <property type="match status" value="1"/>
</dbReference>
<keyword evidence="3" id="KW-1003">Cell membrane</keyword>
<dbReference type="GO" id="GO:0005886">
    <property type="term" value="C:plasma membrane"/>
    <property type="evidence" value="ECO:0007669"/>
    <property type="project" value="UniProtKB-SubCell"/>
</dbReference>
<dbReference type="InterPro" id="IPR002550">
    <property type="entry name" value="CNNM"/>
</dbReference>
<proteinExistence type="inferred from homology"/>
<dbReference type="AlphaFoldDB" id="A0A2R5HFV2"/>
<dbReference type="EMBL" id="BFFO01000006">
    <property type="protein sequence ID" value="GBG96939.1"/>
    <property type="molecule type" value="Genomic_DNA"/>
</dbReference>
<dbReference type="InterPro" id="IPR044751">
    <property type="entry name" value="Ion_transp-like_CBS"/>
</dbReference>
<dbReference type="Pfam" id="PF03471">
    <property type="entry name" value="CorC_HlyC"/>
    <property type="match status" value="1"/>
</dbReference>
<comment type="caution">
    <text evidence="14">The sequence shown here is derived from an EMBL/GenBank/DDBJ whole genome shotgun (WGS) entry which is preliminary data.</text>
</comment>
<dbReference type="InterPro" id="IPR036318">
    <property type="entry name" value="FAD-bd_PCMH-like_sf"/>
</dbReference>
<dbReference type="FunFam" id="3.10.580.10:FF:000002">
    <property type="entry name" value="Magnesium/cobalt efflux protein CorC"/>
    <property type="match status" value="1"/>
</dbReference>
<evidence type="ECO:0000259" key="13">
    <source>
        <dbReference type="PROSITE" id="PS51846"/>
    </source>
</evidence>
<keyword evidence="8 10" id="KW-0472">Membrane</keyword>
<dbReference type="InterPro" id="IPR046342">
    <property type="entry name" value="CBS_dom_sf"/>
</dbReference>
<evidence type="ECO:0000313" key="15">
    <source>
        <dbReference type="Proteomes" id="UP000245021"/>
    </source>
</evidence>
<dbReference type="Gene3D" id="3.30.465.10">
    <property type="match status" value="1"/>
</dbReference>
<dbReference type="Proteomes" id="UP000245021">
    <property type="component" value="Unassembled WGS sequence"/>
</dbReference>
<feature type="domain" description="CBS" evidence="12">
    <location>
        <begin position="288"/>
        <end position="345"/>
    </location>
</feature>
<dbReference type="InterPro" id="IPR016169">
    <property type="entry name" value="FAD-bd_PCMH_sub2"/>
</dbReference>
<evidence type="ECO:0000256" key="11">
    <source>
        <dbReference type="SAM" id="Phobius"/>
    </source>
</evidence>
<dbReference type="RefSeq" id="WP_109245909.1">
    <property type="nucleotide sequence ID" value="NZ_BFFO01000006.1"/>
</dbReference>
<evidence type="ECO:0000256" key="4">
    <source>
        <dbReference type="ARBA" id="ARBA00022692"/>
    </source>
</evidence>
<keyword evidence="7 9" id="KW-0129">CBS domain</keyword>
<name>A0A2R5HFV2_9LACT</name>
<protein>
    <submittedName>
        <fullName evidence="14">Hemolysin-like protein</fullName>
    </submittedName>
</protein>
<organism evidence="14 15">
    <name type="scientific">Lactococcus termiticola</name>
    <dbReference type="NCBI Taxonomy" id="2169526"/>
    <lineage>
        <taxon>Bacteria</taxon>
        <taxon>Bacillati</taxon>
        <taxon>Bacillota</taxon>
        <taxon>Bacilli</taxon>
        <taxon>Lactobacillales</taxon>
        <taxon>Streptococcaceae</taxon>
        <taxon>Lactococcus</taxon>
    </lineage>
</organism>
<feature type="transmembrane region" description="Helical" evidence="11">
    <location>
        <begin position="12"/>
        <end position="36"/>
    </location>
</feature>
<feature type="domain" description="CBS" evidence="12">
    <location>
        <begin position="222"/>
        <end position="282"/>
    </location>
</feature>
<dbReference type="Pfam" id="PF00571">
    <property type="entry name" value="CBS"/>
    <property type="match status" value="2"/>
</dbReference>
<keyword evidence="5" id="KW-0677">Repeat</keyword>